<dbReference type="InterPro" id="IPR018114">
    <property type="entry name" value="TRYPSIN_HIS"/>
</dbReference>
<dbReference type="GO" id="GO:0006508">
    <property type="term" value="P:proteolysis"/>
    <property type="evidence" value="ECO:0007669"/>
    <property type="project" value="UniProtKB-KW"/>
</dbReference>
<evidence type="ECO:0000256" key="2">
    <source>
        <dbReference type="ARBA" id="ARBA00023157"/>
    </source>
</evidence>
<keyword evidence="6" id="KW-1185">Reference proteome</keyword>
<dbReference type="Proteomes" id="UP000239649">
    <property type="component" value="Unassembled WGS sequence"/>
</dbReference>
<dbReference type="PROSITE" id="PS00134">
    <property type="entry name" value="TRYPSIN_HIS"/>
    <property type="match status" value="1"/>
</dbReference>
<accession>A0A2P6V9L8</accession>
<comment type="similarity">
    <text evidence="1">Belongs to the peptidase S1 family.</text>
</comment>
<keyword evidence="3" id="KW-0378">Hydrolase</keyword>
<gene>
    <name evidence="5" type="ORF">C2E20_5818</name>
</gene>
<keyword evidence="3" id="KW-0645">Protease</keyword>
<organism evidence="5 6">
    <name type="scientific">Micractinium conductrix</name>
    <dbReference type="NCBI Taxonomy" id="554055"/>
    <lineage>
        <taxon>Eukaryota</taxon>
        <taxon>Viridiplantae</taxon>
        <taxon>Chlorophyta</taxon>
        <taxon>core chlorophytes</taxon>
        <taxon>Trebouxiophyceae</taxon>
        <taxon>Chlorellales</taxon>
        <taxon>Chlorellaceae</taxon>
        <taxon>Chlorella clade</taxon>
        <taxon>Micractinium</taxon>
    </lineage>
</organism>
<evidence type="ECO:0000313" key="5">
    <source>
        <dbReference type="EMBL" id="PSC70761.1"/>
    </source>
</evidence>
<evidence type="ECO:0000256" key="3">
    <source>
        <dbReference type="RuleBase" id="RU363034"/>
    </source>
</evidence>
<dbReference type="PROSITE" id="PS00135">
    <property type="entry name" value="TRYPSIN_SER"/>
    <property type="match status" value="1"/>
</dbReference>
<dbReference type="InterPro" id="IPR001314">
    <property type="entry name" value="Peptidase_S1A"/>
</dbReference>
<name>A0A2P6V9L8_9CHLO</name>
<evidence type="ECO:0000256" key="1">
    <source>
        <dbReference type="ARBA" id="ARBA00007664"/>
    </source>
</evidence>
<keyword evidence="3" id="KW-0720">Serine protease</keyword>
<sequence>MYPFFVSLRDPVTNDHICGAALINKQIVLTAGHCRKVDEKTQLEVLPKVRLGQHRRQETDPTKYVERRAVQVIIYQEYKFASLSTNDIQMFLLDKPAPDNFKPITLATADVPVGTGLTLVGFGRLNSGGEAILPDRLQIADPLPLWSDEACIALGASKTRVFHKPSGICAGFNAADFNAGKPDPAKGDSGGPIFLNTSRLANAKPVLYGVVSGSSTPTIYTSAFKMRQWIQTNMQRLLSGTQEALEGERFDPKFQVRYWRIFDDACTKKHGFVVSQARSSTIKSPFCLDETNDLRLVQPDVVMAEKGYRTLASAEMYFEMAGPGTWYIRSNKRKGCVSVGSVAQVIALAETDPRPYYLHTPAACGNPTLKFTGKPTATKWKVTETQAGVTVHAVGTGGTAGCLKYIALPRTTTNCAEPRKLLAASDKVTDFNTKYSFRFTFGTIDPLTVGPPPPRPSPPPPVSCLVDPVWTAVKSRLTAPTYPSFFNPAATFPATTGAWASYSPFDLFDALYSPDTVMWGKGGNTQNRTCVWWFSNSKDFSKPSARPDFMGVTATVPSLATTNWPSMVFVVSNVEPPAFAFGPPFTPAPSWGSFWSDASTRVCAVLTPDMALPSKGSTLSLPCKLADGTVFQSQAKGSGAGAAFLT</sequence>
<feature type="domain" description="Peptidase S1" evidence="4">
    <location>
        <begin position="1"/>
        <end position="235"/>
    </location>
</feature>
<dbReference type="PANTHER" id="PTHR24276">
    <property type="entry name" value="POLYSERASE-RELATED"/>
    <property type="match status" value="1"/>
</dbReference>
<dbReference type="CDD" id="cd00190">
    <property type="entry name" value="Tryp_SPc"/>
    <property type="match status" value="1"/>
</dbReference>
<evidence type="ECO:0000259" key="4">
    <source>
        <dbReference type="PROSITE" id="PS50240"/>
    </source>
</evidence>
<reference evidence="5 6" key="1">
    <citation type="journal article" date="2018" name="Plant J.">
        <title>Genome sequences of Chlorella sorokiniana UTEX 1602 and Micractinium conductrix SAG 241.80: implications to maltose excretion by a green alga.</title>
        <authorList>
            <person name="Arriola M.B."/>
            <person name="Velmurugan N."/>
            <person name="Zhang Y."/>
            <person name="Plunkett M.H."/>
            <person name="Hondzo H."/>
            <person name="Barney B.M."/>
        </authorList>
    </citation>
    <scope>NUCLEOTIDE SEQUENCE [LARGE SCALE GENOMIC DNA]</scope>
    <source>
        <strain evidence="5 6">SAG 241.80</strain>
    </source>
</reference>
<dbReference type="Gene3D" id="2.40.10.10">
    <property type="entry name" value="Trypsin-like serine proteases"/>
    <property type="match status" value="1"/>
</dbReference>
<keyword evidence="2" id="KW-1015">Disulfide bond</keyword>
<dbReference type="AlphaFoldDB" id="A0A2P6V9L8"/>
<dbReference type="SMART" id="SM00020">
    <property type="entry name" value="Tryp_SPc"/>
    <property type="match status" value="1"/>
</dbReference>
<dbReference type="EMBL" id="LHPF02000018">
    <property type="protein sequence ID" value="PSC70761.1"/>
    <property type="molecule type" value="Genomic_DNA"/>
</dbReference>
<dbReference type="InterPro" id="IPR033116">
    <property type="entry name" value="TRYPSIN_SER"/>
</dbReference>
<dbReference type="InterPro" id="IPR001254">
    <property type="entry name" value="Trypsin_dom"/>
</dbReference>
<dbReference type="InterPro" id="IPR050430">
    <property type="entry name" value="Peptidase_S1"/>
</dbReference>
<dbReference type="InterPro" id="IPR043504">
    <property type="entry name" value="Peptidase_S1_PA_chymotrypsin"/>
</dbReference>
<dbReference type="PROSITE" id="PS50240">
    <property type="entry name" value="TRYPSIN_DOM"/>
    <property type="match status" value="1"/>
</dbReference>
<comment type="caution">
    <text evidence="5">The sequence shown here is derived from an EMBL/GenBank/DDBJ whole genome shotgun (WGS) entry which is preliminary data.</text>
</comment>
<dbReference type="Pfam" id="PF00089">
    <property type="entry name" value="Trypsin"/>
    <property type="match status" value="1"/>
</dbReference>
<proteinExistence type="inferred from homology"/>
<evidence type="ECO:0000313" key="6">
    <source>
        <dbReference type="Proteomes" id="UP000239649"/>
    </source>
</evidence>
<dbReference type="OrthoDB" id="10051896at2759"/>
<dbReference type="PANTHER" id="PTHR24276:SF98">
    <property type="entry name" value="FI18310P1-RELATED"/>
    <property type="match status" value="1"/>
</dbReference>
<dbReference type="STRING" id="554055.A0A2P6V9L8"/>
<dbReference type="SUPFAM" id="SSF50494">
    <property type="entry name" value="Trypsin-like serine proteases"/>
    <property type="match status" value="1"/>
</dbReference>
<dbReference type="InterPro" id="IPR009003">
    <property type="entry name" value="Peptidase_S1_PA"/>
</dbReference>
<dbReference type="PRINTS" id="PR00722">
    <property type="entry name" value="CHYMOTRYPSIN"/>
</dbReference>
<dbReference type="GO" id="GO:0004252">
    <property type="term" value="F:serine-type endopeptidase activity"/>
    <property type="evidence" value="ECO:0007669"/>
    <property type="project" value="InterPro"/>
</dbReference>
<protein>
    <submittedName>
        <fullName evidence="5">Serine ase stubble-like</fullName>
    </submittedName>
</protein>